<evidence type="ECO:0000313" key="2">
    <source>
        <dbReference type="WBParaSite" id="PS1159_v2.g15008.t1"/>
    </source>
</evidence>
<reference evidence="2" key="1">
    <citation type="submission" date="2022-11" db="UniProtKB">
        <authorList>
            <consortium name="WormBaseParasite"/>
        </authorList>
    </citation>
    <scope>IDENTIFICATION</scope>
</reference>
<organism evidence="1 2">
    <name type="scientific">Panagrolaimus sp. PS1159</name>
    <dbReference type="NCBI Taxonomy" id="55785"/>
    <lineage>
        <taxon>Eukaryota</taxon>
        <taxon>Metazoa</taxon>
        <taxon>Ecdysozoa</taxon>
        <taxon>Nematoda</taxon>
        <taxon>Chromadorea</taxon>
        <taxon>Rhabditida</taxon>
        <taxon>Tylenchina</taxon>
        <taxon>Panagrolaimomorpha</taxon>
        <taxon>Panagrolaimoidea</taxon>
        <taxon>Panagrolaimidae</taxon>
        <taxon>Panagrolaimus</taxon>
    </lineage>
</organism>
<dbReference type="Proteomes" id="UP000887580">
    <property type="component" value="Unplaced"/>
</dbReference>
<protein>
    <submittedName>
        <fullName evidence="2">Profilin</fullName>
    </submittedName>
</protein>
<dbReference type="WBParaSite" id="PS1159_v2.g15008.t1">
    <property type="protein sequence ID" value="PS1159_v2.g15008.t1"/>
    <property type="gene ID" value="PS1159_v2.g15008"/>
</dbReference>
<evidence type="ECO:0000313" key="1">
    <source>
        <dbReference type="Proteomes" id="UP000887580"/>
    </source>
</evidence>
<name>A0AC35F8Y8_9BILA</name>
<accession>A0AC35F8Y8</accession>
<proteinExistence type="predicted"/>
<sequence length="147" mass="16089">MMNILLILSLISLIKNMSGWQAYITNLLDSSEGIKRAAIVGTDGAVWARSEGENEFRATEAELRSFVSNFNNLNDVPAKGADLEGVHYIVPRTEENLIFGKKDKSGFFAVKTNTAVIIAVFEGETSACTEARTCVEKLATYLSQTGY</sequence>